<dbReference type="InterPro" id="IPR036390">
    <property type="entry name" value="WH_DNA-bd_sf"/>
</dbReference>
<dbReference type="SMART" id="SM00418">
    <property type="entry name" value="HTH_ARSR"/>
    <property type="match status" value="1"/>
</dbReference>
<dbReference type="InterPro" id="IPR036388">
    <property type="entry name" value="WH-like_DNA-bd_sf"/>
</dbReference>
<reference evidence="5 6" key="1">
    <citation type="submission" date="2021-02" db="EMBL/GenBank/DDBJ databases">
        <title>Actinophytocola xerophila sp. nov., isolated from soil of cotton cropping field.</title>
        <authorList>
            <person name="Huang R."/>
            <person name="Chen X."/>
            <person name="Ge X."/>
            <person name="Liu W."/>
        </authorList>
    </citation>
    <scope>NUCLEOTIDE SEQUENCE [LARGE SCALE GENOMIC DNA]</scope>
    <source>
        <strain evidence="5 6">S1-96</strain>
    </source>
</reference>
<dbReference type="CDD" id="cd00090">
    <property type="entry name" value="HTH_ARSR"/>
    <property type="match status" value="1"/>
</dbReference>
<evidence type="ECO:0000259" key="4">
    <source>
        <dbReference type="PROSITE" id="PS50987"/>
    </source>
</evidence>
<accession>A0ABT2J3M5</accession>
<dbReference type="PRINTS" id="PR00778">
    <property type="entry name" value="HTHARSR"/>
</dbReference>
<dbReference type="InterPro" id="IPR011991">
    <property type="entry name" value="ArsR-like_HTH"/>
</dbReference>
<sequence>MRALGDGNRRAILELVRDEPRAVGEIAERVALSQQAVSHHLRVLRGAGLVTERREGTRHLFAVRVDGFGAVREYLDSFWPDRLAALKQAAERRSADG</sequence>
<dbReference type="Proteomes" id="UP001156441">
    <property type="component" value="Unassembled WGS sequence"/>
</dbReference>
<evidence type="ECO:0000256" key="3">
    <source>
        <dbReference type="ARBA" id="ARBA00023163"/>
    </source>
</evidence>
<keyword evidence="2" id="KW-0238">DNA-binding</keyword>
<evidence type="ECO:0000256" key="1">
    <source>
        <dbReference type="ARBA" id="ARBA00023015"/>
    </source>
</evidence>
<protein>
    <submittedName>
        <fullName evidence="5">Winged helix-turn-helix transcriptional regulator</fullName>
    </submittedName>
</protein>
<keyword evidence="1" id="KW-0805">Transcription regulation</keyword>
<comment type="caution">
    <text evidence="5">The sequence shown here is derived from an EMBL/GenBank/DDBJ whole genome shotgun (WGS) entry which is preliminary data.</text>
</comment>
<keyword evidence="6" id="KW-1185">Reference proteome</keyword>
<dbReference type="PROSITE" id="PS50987">
    <property type="entry name" value="HTH_ARSR_2"/>
    <property type="match status" value="1"/>
</dbReference>
<name>A0ABT2J3M5_9PSEU</name>
<keyword evidence="3" id="KW-0804">Transcription</keyword>
<dbReference type="Gene3D" id="1.10.10.10">
    <property type="entry name" value="Winged helix-like DNA-binding domain superfamily/Winged helix DNA-binding domain"/>
    <property type="match status" value="1"/>
</dbReference>
<dbReference type="PANTHER" id="PTHR33154">
    <property type="entry name" value="TRANSCRIPTIONAL REGULATOR, ARSR FAMILY"/>
    <property type="match status" value="1"/>
</dbReference>
<dbReference type="NCBIfam" id="NF033788">
    <property type="entry name" value="HTH_metalloreg"/>
    <property type="match status" value="1"/>
</dbReference>
<organism evidence="5 6">
    <name type="scientific">Actinophytocola gossypii</name>
    <dbReference type="NCBI Taxonomy" id="2812003"/>
    <lineage>
        <taxon>Bacteria</taxon>
        <taxon>Bacillati</taxon>
        <taxon>Actinomycetota</taxon>
        <taxon>Actinomycetes</taxon>
        <taxon>Pseudonocardiales</taxon>
        <taxon>Pseudonocardiaceae</taxon>
    </lineage>
</organism>
<dbReference type="PANTHER" id="PTHR33154:SF33">
    <property type="entry name" value="TRANSCRIPTIONAL REPRESSOR SDPR"/>
    <property type="match status" value="1"/>
</dbReference>
<evidence type="ECO:0000256" key="2">
    <source>
        <dbReference type="ARBA" id="ARBA00023125"/>
    </source>
</evidence>
<evidence type="ECO:0000313" key="5">
    <source>
        <dbReference type="EMBL" id="MCT2582452.1"/>
    </source>
</evidence>
<dbReference type="EMBL" id="JAFFZE010000006">
    <property type="protein sequence ID" value="MCT2582452.1"/>
    <property type="molecule type" value="Genomic_DNA"/>
</dbReference>
<feature type="domain" description="HTH arsR-type" evidence="4">
    <location>
        <begin position="1"/>
        <end position="90"/>
    </location>
</feature>
<dbReference type="Pfam" id="PF12840">
    <property type="entry name" value="HTH_20"/>
    <property type="match status" value="1"/>
</dbReference>
<proteinExistence type="predicted"/>
<evidence type="ECO:0000313" key="6">
    <source>
        <dbReference type="Proteomes" id="UP001156441"/>
    </source>
</evidence>
<gene>
    <name evidence="5" type="ORF">JT362_04865</name>
</gene>
<dbReference type="SUPFAM" id="SSF46785">
    <property type="entry name" value="Winged helix' DNA-binding domain"/>
    <property type="match status" value="1"/>
</dbReference>
<dbReference type="InterPro" id="IPR001845">
    <property type="entry name" value="HTH_ArsR_DNA-bd_dom"/>
</dbReference>
<dbReference type="InterPro" id="IPR051081">
    <property type="entry name" value="HTH_MetalResp_TranReg"/>
</dbReference>